<dbReference type="Proteomes" id="UP000250166">
    <property type="component" value="Unassembled WGS sequence"/>
</dbReference>
<evidence type="ECO:0000313" key="2">
    <source>
        <dbReference type="EMBL" id="SQC36433.1"/>
    </source>
</evidence>
<organism evidence="2 3">
    <name type="scientific">Helicobacter fennelliae</name>
    <dbReference type="NCBI Taxonomy" id="215"/>
    <lineage>
        <taxon>Bacteria</taxon>
        <taxon>Pseudomonadati</taxon>
        <taxon>Campylobacterota</taxon>
        <taxon>Epsilonproteobacteria</taxon>
        <taxon>Campylobacterales</taxon>
        <taxon>Helicobacteraceae</taxon>
        <taxon>Helicobacter</taxon>
    </lineage>
</organism>
<protein>
    <submittedName>
        <fullName evidence="2">Uncharacterized protein</fullName>
    </submittedName>
</protein>
<feature type="signal peptide" evidence="1">
    <location>
        <begin position="1"/>
        <end position="24"/>
    </location>
</feature>
<dbReference type="RefSeq" id="WP_112059272.1">
    <property type="nucleotide sequence ID" value="NZ_UAWL01000031.1"/>
</dbReference>
<dbReference type="AlphaFoldDB" id="A0A2X3EIW3"/>
<evidence type="ECO:0000256" key="1">
    <source>
        <dbReference type="SAM" id="SignalP"/>
    </source>
</evidence>
<dbReference type="EMBL" id="UAWL01000031">
    <property type="protein sequence ID" value="SQC36433.1"/>
    <property type="molecule type" value="Genomic_DNA"/>
</dbReference>
<feature type="chain" id="PRO_5016088699" evidence="1">
    <location>
        <begin position="25"/>
        <end position="87"/>
    </location>
</feature>
<proteinExistence type="predicted"/>
<keyword evidence="1" id="KW-0732">Signal</keyword>
<gene>
    <name evidence="2" type="ORF">NCTC13102_02240</name>
</gene>
<reference evidence="2 3" key="1">
    <citation type="submission" date="2018-06" db="EMBL/GenBank/DDBJ databases">
        <authorList>
            <consortium name="Pathogen Informatics"/>
            <person name="Doyle S."/>
        </authorList>
    </citation>
    <scope>NUCLEOTIDE SEQUENCE [LARGE SCALE GENOMIC DNA]</scope>
    <source>
        <strain evidence="2 3">NCTC13102</strain>
    </source>
</reference>
<sequence>MRILRFFFCCFAFVSFSYGAAASAAINTMNVSTLTLYATTQQQNNRIEKYLDLEKIVLLENKKAIFLAKQRNELLLNSLHIESTNER</sequence>
<name>A0A2X3EIW3_9HELI</name>
<evidence type="ECO:0000313" key="3">
    <source>
        <dbReference type="Proteomes" id="UP000250166"/>
    </source>
</evidence>
<accession>A0A2X3EIW3</accession>